<evidence type="ECO:0000313" key="14">
    <source>
        <dbReference type="Proteomes" id="UP000654075"/>
    </source>
</evidence>
<dbReference type="SUPFAM" id="SSF49562">
    <property type="entry name" value="C2 domain (Calcium/lipid-binding domain, CaLB)"/>
    <property type="match status" value="1"/>
</dbReference>
<dbReference type="GO" id="GO:0005737">
    <property type="term" value="C:cytoplasm"/>
    <property type="evidence" value="ECO:0007669"/>
    <property type="project" value="UniProtKB-ARBA"/>
</dbReference>
<dbReference type="InterPro" id="IPR051634">
    <property type="entry name" value="Extended_Synaptotagmin"/>
</dbReference>
<reference evidence="13" key="1">
    <citation type="submission" date="2021-02" db="EMBL/GenBank/DDBJ databases">
        <authorList>
            <person name="Dougan E. K."/>
            <person name="Rhodes N."/>
            <person name="Thang M."/>
            <person name="Chan C."/>
        </authorList>
    </citation>
    <scope>NUCLEOTIDE SEQUENCE</scope>
</reference>
<dbReference type="Proteomes" id="UP000654075">
    <property type="component" value="Unassembled WGS sequence"/>
</dbReference>
<dbReference type="GO" id="GO:0012505">
    <property type="term" value="C:endomembrane system"/>
    <property type="evidence" value="ECO:0007669"/>
    <property type="project" value="UniProtKB-ARBA"/>
</dbReference>
<keyword evidence="6" id="KW-0106">Calcium</keyword>
<sequence length="977" mass="107938">MSFFIFARCLTPSWMQTQGTCWQYSHATVKVAPASSLWRCCSTGLFHTPAAAISFFEQQRVNPESSSTLNVQSCDCASQRRFLEYFAQLSHWRRTGQTQKPPRVVRIRQIKLSGLADVRHVDVVGFAHPRNKTLVGERRSGAVVSYGEGEDNQPSEYEDACAQADKDDDSVTDEAVLMEARHSLFRRQLAFKSEGTEMTRSKSARDASTFGSFVAGSKAVTGRPVFSSSCSSGMNSRIRASFPTLFSGVWELDDTELMGEFRIEIHRRLKKADREQHSKNNEGNQKHFFGRGASRAQTLAQSLGFKRELILACWLHTDFLEQDEPPQDLILLRRQNHRSVTVELGRFGLDKAAHAPGLRSYLTGLKLQIEFDVEARCDMGLPSEPCSAIPFGLLSDMHVSEAETLNWLTFVVRQMWPHFENSFRQLMEDKLIPLIRSSLPPPFQEARLSSFSLGDAFPMLGPIVASSRHHEGQEVQLTIGLNYETDTDIIVETSVATFSITHLKLRGTLCLKFTPILSQLPVLCAMQLFFLNKPVIEFRFGRSLELANLAIIRDRVHHEINESISGLLLLPNVLNINWGDPSAASDSTTSWQSVLPCAIMRLSVKGACGLRAGISILGQTGDPLVKVSVGSENAETSTAAGDRPVWDEVFDFMVYDLRQDVHIAVYNKEMVGSGIIAQARTVTVADIVAAGRSGIWFDLEDILDKTSSSQLFVLADLYDLNPSSQKIKALTASEISPVSPSQRSTTAAIQSHILSPFSFLEGASDFVEAWAKKPIGHARATVLLVCEVFGGSMLVPDVAPASVELQVNLGQANGKLRCEEALRSESDVLLGKYHTIQSLAAMRLSTEAIAEALGETPEDVQRILREHGWNLRCPRKICALVYPRDLASGSSVDIVVFVKGKQRAKGTIPLTKIIVAENAVTSEVITCWNTHGAAVMKVDLKVGLYALEISATHEDSVVPETFEDPVIPETFKVYLSV</sequence>
<gene>
    <name evidence="13" type="ORF">PGLA1383_LOCUS44619</name>
</gene>
<dbReference type="EMBL" id="CAJNNV010029283">
    <property type="protein sequence ID" value="CAE8627901.1"/>
    <property type="molecule type" value="Genomic_DNA"/>
</dbReference>
<evidence type="ECO:0000256" key="4">
    <source>
        <dbReference type="ARBA" id="ARBA00022723"/>
    </source>
</evidence>
<evidence type="ECO:0008006" key="15">
    <source>
        <dbReference type="Google" id="ProtNLM"/>
    </source>
</evidence>
<comment type="caution">
    <text evidence="13">The sequence shown here is derived from an EMBL/GenBank/DDBJ whole genome shotgun (WGS) entry which is preliminary data.</text>
</comment>
<evidence type="ECO:0000256" key="9">
    <source>
        <dbReference type="ARBA" id="ARBA00023121"/>
    </source>
</evidence>
<evidence type="ECO:0000259" key="11">
    <source>
        <dbReference type="PROSITE" id="PS50004"/>
    </source>
</evidence>
<evidence type="ECO:0000259" key="12">
    <source>
        <dbReference type="PROSITE" id="PS51847"/>
    </source>
</evidence>
<keyword evidence="4" id="KW-0479">Metal-binding</keyword>
<evidence type="ECO:0000313" key="13">
    <source>
        <dbReference type="EMBL" id="CAE8627901.1"/>
    </source>
</evidence>
<evidence type="ECO:0000256" key="7">
    <source>
        <dbReference type="ARBA" id="ARBA00022989"/>
    </source>
</evidence>
<dbReference type="CDD" id="cd21670">
    <property type="entry name" value="SMP_ESyt"/>
    <property type="match status" value="1"/>
</dbReference>
<dbReference type="PANTHER" id="PTHR45761">
    <property type="entry name" value="EXTENDED SYNAPTOTAGMIN-LIKE PROTEIN 2, ISOFORM C"/>
    <property type="match status" value="1"/>
</dbReference>
<evidence type="ECO:0000256" key="1">
    <source>
        <dbReference type="ARBA" id="ARBA00004370"/>
    </source>
</evidence>
<keyword evidence="8" id="KW-0445">Lipid transport</keyword>
<evidence type="ECO:0000256" key="10">
    <source>
        <dbReference type="ARBA" id="ARBA00023136"/>
    </source>
</evidence>
<evidence type="ECO:0000256" key="5">
    <source>
        <dbReference type="ARBA" id="ARBA00022737"/>
    </source>
</evidence>
<keyword evidence="9" id="KW-0446">Lipid-binding</keyword>
<organism evidence="13 14">
    <name type="scientific">Polarella glacialis</name>
    <name type="common">Dinoflagellate</name>
    <dbReference type="NCBI Taxonomy" id="89957"/>
    <lineage>
        <taxon>Eukaryota</taxon>
        <taxon>Sar</taxon>
        <taxon>Alveolata</taxon>
        <taxon>Dinophyceae</taxon>
        <taxon>Suessiales</taxon>
        <taxon>Suessiaceae</taxon>
        <taxon>Polarella</taxon>
    </lineage>
</organism>
<dbReference type="Pfam" id="PF17047">
    <property type="entry name" value="SMP_LBD"/>
    <property type="match status" value="1"/>
</dbReference>
<dbReference type="InterPro" id="IPR035892">
    <property type="entry name" value="C2_domain_sf"/>
</dbReference>
<name>A0A813GS61_POLGL</name>
<keyword evidence="7" id="KW-1133">Transmembrane helix</keyword>
<feature type="domain" description="SMP-LTD" evidence="12">
    <location>
        <begin position="401"/>
        <end position="579"/>
    </location>
</feature>
<evidence type="ECO:0000256" key="6">
    <source>
        <dbReference type="ARBA" id="ARBA00022837"/>
    </source>
</evidence>
<evidence type="ECO:0000256" key="8">
    <source>
        <dbReference type="ARBA" id="ARBA00023055"/>
    </source>
</evidence>
<keyword evidence="2" id="KW-0813">Transport</keyword>
<evidence type="ECO:0000256" key="2">
    <source>
        <dbReference type="ARBA" id="ARBA00022448"/>
    </source>
</evidence>
<accession>A0A813GS61</accession>
<feature type="domain" description="C2" evidence="11">
    <location>
        <begin position="581"/>
        <end position="697"/>
    </location>
</feature>
<evidence type="ECO:0000256" key="3">
    <source>
        <dbReference type="ARBA" id="ARBA00022692"/>
    </source>
</evidence>
<dbReference type="InterPro" id="IPR039010">
    <property type="entry name" value="Synaptotagmin_SMP"/>
</dbReference>
<dbReference type="PANTHER" id="PTHR45761:SF1">
    <property type="entry name" value="EXTENDED SYNAPTOTAGMIN-LIKE PROTEIN 2, ISOFORM C"/>
    <property type="match status" value="1"/>
</dbReference>
<dbReference type="CDD" id="cd00030">
    <property type="entry name" value="C2"/>
    <property type="match status" value="1"/>
</dbReference>
<dbReference type="Pfam" id="PF00168">
    <property type="entry name" value="C2"/>
    <property type="match status" value="1"/>
</dbReference>
<protein>
    <recommendedName>
        <fullName evidence="15">C2 domain-containing protein</fullName>
    </recommendedName>
</protein>
<keyword evidence="14" id="KW-1185">Reference proteome</keyword>
<dbReference type="GO" id="GO:0016020">
    <property type="term" value="C:membrane"/>
    <property type="evidence" value="ECO:0007669"/>
    <property type="project" value="UniProtKB-SubCell"/>
</dbReference>
<dbReference type="InterPro" id="IPR031468">
    <property type="entry name" value="SMP_LBD"/>
</dbReference>
<dbReference type="GO" id="GO:0006869">
    <property type="term" value="P:lipid transport"/>
    <property type="evidence" value="ECO:0007669"/>
    <property type="project" value="UniProtKB-KW"/>
</dbReference>
<dbReference type="GO" id="GO:0008289">
    <property type="term" value="F:lipid binding"/>
    <property type="evidence" value="ECO:0007669"/>
    <property type="project" value="UniProtKB-KW"/>
</dbReference>
<proteinExistence type="predicted"/>
<comment type="subcellular location">
    <subcellularLocation>
        <location evidence="1">Membrane</location>
    </subcellularLocation>
</comment>
<dbReference type="AlphaFoldDB" id="A0A813GS61"/>
<dbReference type="Gene3D" id="2.60.40.150">
    <property type="entry name" value="C2 domain"/>
    <property type="match status" value="1"/>
</dbReference>
<dbReference type="GO" id="GO:0046872">
    <property type="term" value="F:metal ion binding"/>
    <property type="evidence" value="ECO:0007669"/>
    <property type="project" value="UniProtKB-KW"/>
</dbReference>
<dbReference type="InterPro" id="IPR000008">
    <property type="entry name" value="C2_dom"/>
</dbReference>
<dbReference type="OrthoDB" id="1029639at2759"/>
<dbReference type="SMART" id="SM00239">
    <property type="entry name" value="C2"/>
    <property type="match status" value="1"/>
</dbReference>
<keyword evidence="5" id="KW-0677">Repeat</keyword>
<keyword evidence="10" id="KW-0472">Membrane</keyword>
<dbReference type="PROSITE" id="PS50004">
    <property type="entry name" value="C2"/>
    <property type="match status" value="1"/>
</dbReference>
<keyword evidence="3" id="KW-0812">Transmembrane</keyword>
<dbReference type="PROSITE" id="PS51847">
    <property type="entry name" value="SMP"/>
    <property type="match status" value="1"/>
</dbReference>